<dbReference type="PANTHER" id="PTHR33595:SF3">
    <property type="entry name" value="PAS DOMAIN-CONTAINING PROTEIN"/>
    <property type="match status" value="1"/>
</dbReference>
<proteinExistence type="predicted"/>
<organism evidence="2 3">
    <name type="scientific">Chenopodium quinoa</name>
    <name type="common">Quinoa</name>
    <dbReference type="NCBI Taxonomy" id="63459"/>
    <lineage>
        <taxon>Eukaryota</taxon>
        <taxon>Viridiplantae</taxon>
        <taxon>Streptophyta</taxon>
        <taxon>Embryophyta</taxon>
        <taxon>Tracheophyta</taxon>
        <taxon>Spermatophyta</taxon>
        <taxon>Magnoliopsida</taxon>
        <taxon>eudicotyledons</taxon>
        <taxon>Gunneridae</taxon>
        <taxon>Pentapetalae</taxon>
        <taxon>Caryophyllales</taxon>
        <taxon>Chenopodiaceae</taxon>
        <taxon>Chenopodioideae</taxon>
        <taxon>Atripliceae</taxon>
        <taxon>Chenopodium</taxon>
    </lineage>
</organism>
<dbReference type="Pfam" id="PF25821">
    <property type="entry name" value="DUF7950"/>
    <property type="match status" value="1"/>
</dbReference>
<dbReference type="OMA" id="NNRAHLM"/>
<keyword evidence="3" id="KW-1185">Reference proteome</keyword>
<evidence type="ECO:0000313" key="3">
    <source>
        <dbReference type="Proteomes" id="UP000596660"/>
    </source>
</evidence>
<evidence type="ECO:0000313" key="2">
    <source>
        <dbReference type="EnsemblPlants" id="AUR62022469-RA:cds"/>
    </source>
</evidence>
<dbReference type="Proteomes" id="UP000596660">
    <property type="component" value="Unplaced"/>
</dbReference>
<dbReference type="AlphaFoldDB" id="A0A803M2M1"/>
<name>A0A803M2M1_CHEQI</name>
<dbReference type="PANTHER" id="PTHR33595">
    <property type="entry name" value="VON WILLEBRAND FACTOR A DOMAIN PROTEIN"/>
    <property type="match status" value="1"/>
</dbReference>
<accession>A0A803M2M1</accession>
<dbReference type="InterPro" id="IPR057710">
    <property type="entry name" value="DUF7950"/>
</dbReference>
<dbReference type="Gramene" id="AUR62022469-RA">
    <property type="protein sequence ID" value="AUR62022469-RA:cds"/>
    <property type="gene ID" value="AUR62022469"/>
</dbReference>
<reference evidence="2" key="2">
    <citation type="submission" date="2021-03" db="UniProtKB">
        <authorList>
            <consortium name="EnsemblPlants"/>
        </authorList>
    </citation>
    <scope>IDENTIFICATION</scope>
</reference>
<feature type="domain" description="DUF7950" evidence="1">
    <location>
        <begin position="70"/>
        <end position="175"/>
    </location>
</feature>
<reference evidence="2" key="1">
    <citation type="journal article" date="2017" name="Nature">
        <title>The genome of Chenopodium quinoa.</title>
        <authorList>
            <person name="Jarvis D.E."/>
            <person name="Ho Y.S."/>
            <person name="Lightfoot D.J."/>
            <person name="Schmoeckel S.M."/>
            <person name="Li B."/>
            <person name="Borm T.J.A."/>
            <person name="Ohyanagi H."/>
            <person name="Mineta K."/>
            <person name="Michell C.T."/>
            <person name="Saber N."/>
            <person name="Kharbatia N.M."/>
            <person name="Rupper R.R."/>
            <person name="Sharp A.R."/>
            <person name="Dally N."/>
            <person name="Boughton B.A."/>
            <person name="Woo Y.H."/>
            <person name="Gao G."/>
            <person name="Schijlen E.G.W.M."/>
            <person name="Guo X."/>
            <person name="Momin A.A."/>
            <person name="Negrao S."/>
            <person name="Al-Babili S."/>
            <person name="Gehring C."/>
            <person name="Roessner U."/>
            <person name="Jung C."/>
            <person name="Murphy K."/>
            <person name="Arold S.T."/>
            <person name="Gojobori T."/>
            <person name="van der Linden C.G."/>
            <person name="van Loo E.N."/>
            <person name="Jellen E.N."/>
            <person name="Maughan P.J."/>
            <person name="Tester M."/>
        </authorList>
    </citation>
    <scope>NUCLEOTIDE SEQUENCE [LARGE SCALE GENOMIC DNA]</scope>
    <source>
        <strain evidence="2">cv. PI 614886</strain>
    </source>
</reference>
<evidence type="ECO:0000259" key="1">
    <source>
        <dbReference type="Pfam" id="PF25821"/>
    </source>
</evidence>
<protein>
    <recommendedName>
        <fullName evidence="1">DUF7950 domain-containing protein</fullName>
    </recommendedName>
</protein>
<sequence length="198" mass="21593">MLSRGNHSKAIDLNTAALETTTLEERDLQLQLQVPSSGTNKTRVISPRPIRPVGSCISILGPISDNSAARVIAKAPDEVEAEAEAEALPAVISDRSNKVRMVNSAYKELVGQPACPWLDTMCSGGRISGEVMLQLSESGLPVSSKGFSCWVKIEWESDGKKKSVNAYCDVVKMVCILKDYVLYWRFHTKEFSSSGSKV</sequence>
<dbReference type="EnsemblPlants" id="AUR62022469-RA">
    <property type="protein sequence ID" value="AUR62022469-RA:cds"/>
    <property type="gene ID" value="AUR62022469"/>
</dbReference>